<accession>A0A1I2FFJ3</accession>
<keyword evidence="2" id="KW-1185">Reference proteome</keyword>
<organism evidence="1 2">
    <name type="scientific">Spirosoma endophyticum</name>
    <dbReference type="NCBI Taxonomy" id="662367"/>
    <lineage>
        <taxon>Bacteria</taxon>
        <taxon>Pseudomonadati</taxon>
        <taxon>Bacteroidota</taxon>
        <taxon>Cytophagia</taxon>
        <taxon>Cytophagales</taxon>
        <taxon>Cytophagaceae</taxon>
        <taxon>Spirosoma</taxon>
    </lineage>
</organism>
<dbReference type="InterPro" id="IPR021223">
    <property type="entry name" value="AbiGi"/>
</dbReference>
<dbReference type="EMBL" id="FOLQ01000025">
    <property type="protein sequence ID" value="SFF03286.1"/>
    <property type="molecule type" value="Genomic_DNA"/>
</dbReference>
<dbReference type="Proteomes" id="UP000198598">
    <property type="component" value="Unassembled WGS sequence"/>
</dbReference>
<evidence type="ECO:0000313" key="1">
    <source>
        <dbReference type="EMBL" id="SFF03286.1"/>
    </source>
</evidence>
<reference evidence="1 2" key="1">
    <citation type="submission" date="2016-10" db="EMBL/GenBank/DDBJ databases">
        <authorList>
            <person name="de Groot N.N."/>
        </authorList>
    </citation>
    <scope>NUCLEOTIDE SEQUENCE [LARGE SCALE GENOMIC DNA]</scope>
    <source>
        <strain evidence="1 2">DSM 26130</strain>
    </source>
</reference>
<proteinExistence type="predicted"/>
<name>A0A1I2FFJ3_9BACT</name>
<sequence length="281" mass="33030">MALLSANTLFHFTKKEFLLNIIEKGFFPRYNREFEPTVDPDFFEDIKDIYIPMVSFCDIPLSSVENHLKIYHHYGIGLSTNWGQKKGLNPVTYIHSNASNINTYRKNINDLVLLYSSLIAEEFMMNKGHKPSVRNLIDKIKKVNHISYEKAKLTYALLSFLKPYKSKGIYRNQGKGYKYYNEKEWRYVPPLTDIILSEFLILFQELNDTSKEEFNKRLESKSISFKASDVKYLIVDDKKEIDWLIKGLQALNNKFPKKFTSYDVQYLTTTIVTCKQISEDF</sequence>
<evidence type="ECO:0000313" key="2">
    <source>
        <dbReference type="Proteomes" id="UP000198598"/>
    </source>
</evidence>
<dbReference type="Pfam" id="PF10899">
    <property type="entry name" value="AbiGi"/>
    <property type="match status" value="1"/>
</dbReference>
<dbReference type="AlphaFoldDB" id="A0A1I2FFJ3"/>
<protein>
    <submittedName>
        <fullName evidence="1">Putative abortive phage resistance protein AbiGi, antitoxin</fullName>
    </submittedName>
</protein>
<gene>
    <name evidence="1" type="ORF">SAMN05216167_12554</name>
</gene>
<dbReference type="OrthoDB" id="680500at2"/>
<dbReference type="RefSeq" id="WP_093833752.1">
    <property type="nucleotide sequence ID" value="NZ_FOLQ01000025.1"/>
</dbReference>